<dbReference type="SUPFAM" id="SSF54928">
    <property type="entry name" value="RNA-binding domain, RBD"/>
    <property type="match status" value="2"/>
</dbReference>
<dbReference type="PANTHER" id="PTHR10352">
    <property type="entry name" value="EUKARYOTIC TRANSLATION INITIATION FACTOR 3 SUBUNIT G"/>
    <property type="match status" value="1"/>
</dbReference>
<dbReference type="WBParaSite" id="maker-PairedContig_833-snap-gene-1.12-mRNA-1">
    <property type="protein sequence ID" value="maker-PairedContig_833-snap-gene-1.12-mRNA-1"/>
    <property type="gene ID" value="maker-PairedContig_833-snap-gene-1.12"/>
</dbReference>
<evidence type="ECO:0000256" key="4">
    <source>
        <dbReference type="PROSITE-ProRule" id="PRU00176"/>
    </source>
</evidence>
<dbReference type="GO" id="GO:0008266">
    <property type="term" value="F:poly(U) RNA binding"/>
    <property type="evidence" value="ECO:0007669"/>
    <property type="project" value="UniProtKB-ARBA"/>
</dbReference>
<dbReference type="PROSITE" id="PS50102">
    <property type="entry name" value="RRM"/>
    <property type="match status" value="3"/>
</dbReference>
<evidence type="ECO:0000256" key="3">
    <source>
        <dbReference type="ARBA" id="ARBA00022884"/>
    </source>
</evidence>
<sequence>MESGLPRVLLQYKLKRPMKPMVDDTIRNCWFNKCCIARHTTVLRPLVKMGISGSSGNSCEIPCGLVGWHGPVVYISDKELQSVLANLVRFYGKLNCIKPTIVLNKVNGVLGLEPLFFESDHLLVEARKKIPQCQKHILESGQIQNQNHFKDLVTVYCRAEVRGLCYASSSMLPSNSPILESDGEAKATNLIINYLPQNMTQEEVHALFSTLGEIDSCKLVRDKVTGQSLGYGFVNYVRQEDAYKAVTSLNGLRLQNKTIKVSFARPSSESIKGANLYVSGLAKTMSQLDLEALFKPFGQIITSRILSDNVTGISKGVGFVRFDRKSEAEDAIDKLNGKIPAGCTEPITVKFANSPAANAQKAQLQIAQAASALMPLALLSSISATSGRRIGAGPIHHTPQAGRFRYTPLAGAPGTTTATTATTSSPELITTQLLQMAAATGTSTSPVQLAALANSTPCGSVVGTGWCIFVYNLPPETEDAVLWQLFGPFGAVLSVKAGIIIKDFSTGKCKGYGFVTMGQYEDAVSFKSQVVSSATQCLQKEKQGLSNISTF</sequence>
<evidence type="ECO:0000259" key="6">
    <source>
        <dbReference type="PROSITE" id="PS50102"/>
    </source>
</evidence>
<dbReference type="GO" id="GO:1990904">
    <property type="term" value="C:ribonucleoprotein complex"/>
    <property type="evidence" value="ECO:0007669"/>
    <property type="project" value="InterPro"/>
</dbReference>
<dbReference type="Gene3D" id="3.30.70.330">
    <property type="match status" value="3"/>
</dbReference>
<comment type="similarity">
    <text evidence="1">Belongs to the RRM elav family.</text>
</comment>
<feature type="domain" description="RRM" evidence="6">
    <location>
        <begin position="188"/>
        <end position="266"/>
    </location>
</feature>
<feature type="domain" description="RRM" evidence="6">
    <location>
        <begin position="466"/>
        <end position="523"/>
    </location>
</feature>
<organism evidence="7">
    <name type="scientific">Wuchereria bancrofti</name>
    <dbReference type="NCBI Taxonomy" id="6293"/>
    <lineage>
        <taxon>Eukaryota</taxon>
        <taxon>Metazoa</taxon>
        <taxon>Ecdysozoa</taxon>
        <taxon>Nematoda</taxon>
        <taxon>Chromadorea</taxon>
        <taxon>Rhabditida</taxon>
        <taxon>Spirurina</taxon>
        <taxon>Spiruromorpha</taxon>
        <taxon>Filarioidea</taxon>
        <taxon>Onchocercidae</taxon>
        <taxon>Wuchereria</taxon>
    </lineage>
</organism>
<name>A0A1I8F0X1_WUCBA</name>
<feature type="region of interest" description="Disordered" evidence="5">
    <location>
        <begin position="390"/>
        <end position="409"/>
    </location>
</feature>
<keyword evidence="3 4" id="KW-0694">RNA-binding</keyword>
<evidence type="ECO:0000256" key="2">
    <source>
        <dbReference type="ARBA" id="ARBA00022737"/>
    </source>
</evidence>
<dbReference type="InterPro" id="IPR006548">
    <property type="entry name" value="ELAD_HU_SF"/>
</dbReference>
<dbReference type="InterPro" id="IPR034775">
    <property type="entry name" value="Elav_RRM1"/>
</dbReference>
<dbReference type="AlphaFoldDB" id="A0A1I8F0X1"/>
<dbReference type="NCBIfam" id="TIGR01661">
    <property type="entry name" value="ELAV_HUD_SF"/>
    <property type="match status" value="1"/>
</dbReference>
<reference evidence="7" key="1">
    <citation type="submission" date="2016-11" db="UniProtKB">
        <authorList>
            <consortium name="WormBaseParasite"/>
        </authorList>
    </citation>
    <scope>IDENTIFICATION</scope>
    <source>
        <strain evidence="7">pt0022</strain>
    </source>
</reference>
<feature type="domain" description="RRM" evidence="6">
    <location>
        <begin position="274"/>
        <end position="354"/>
    </location>
</feature>
<dbReference type="SMART" id="SM00360">
    <property type="entry name" value="RRM"/>
    <property type="match status" value="3"/>
</dbReference>
<evidence type="ECO:0000256" key="1">
    <source>
        <dbReference type="ARBA" id="ARBA00006266"/>
    </source>
</evidence>
<proteinExistence type="inferred from homology"/>
<evidence type="ECO:0000313" key="7">
    <source>
        <dbReference type="WBParaSite" id="maker-PairedContig_833-snap-gene-1.12-mRNA-1"/>
    </source>
</evidence>
<dbReference type="PRINTS" id="PR00961">
    <property type="entry name" value="HUDSXLRNA"/>
</dbReference>
<evidence type="ECO:0000256" key="5">
    <source>
        <dbReference type="SAM" id="MobiDB-lite"/>
    </source>
</evidence>
<dbReference type="STRING" id="6293.A0A1I8F0X1"/>
<dbReference type="InterPro" id="IPR035979">
    <property type="entry name" value="RBD_domain_sf"/>
</dbReference>
<dbReference type="FunFam" id="3.30.70.330:FF:000205">
    <property type="entry name" value="Sex lethal, isoform B"/>
    <property type="match status" value="1"/>
</dbReference>
<dbReference type="FunFam" id="3.30.70.330:FF:000480">
    <property type="entry name" value="Fne, isoform A"/>
    <property type="match status" value="1"/>
</dbReference>
<dbReference type="Pfam" id="PF00076">
    <property type="entry name" value="RRM_1"/>
    <property type="match status" value="3"/>
</dbReference>
<accession>A0A1I8F0X1</accession>
<protein>
    <recommendedName>
        <fullName evidence="6">RRM domain-containing protein</fullName>
    </recommendedName>
</protein>
<dbReference type="InterPro" id="IPR002343">
    <property type="entry name" value="Hud_Sxl_RNA"/>
</dbReference>
<dbReference type="CDD" id="cd12650">
    <property type="entry name" value="RRM1_Hu"/>
    <property type="match status" value="1"/>
</dbReference>
<dbReference type="GO" id="GO:0005634">
    <property type="term" value="C:nucleus"/>
    <property type="evidence" value="ECO:0007669"/>
    <property type="project" value="UniProtKB-ARBA"/>
</dbReference>
<dbReference type="InterPro" id="IPR000504">
    <property type="entry name" value="RRM_dom"/>
</dbReference>
<dbReference type="GO" id="GO:0050686">
    <property type="term" value="P:negative regulation of mRNA processing"/>
    <property type="evidence" value="ECO:0007669"/>
    <property type="project" value="UniProtKB-ARBA"/>
</dbReference>
<dbReference type="CDD" id="cd12652">
    <property type="entry name" value="RRM2_Hu"/>
    <property type="match status" value="1"/>
</dbReference>
<keyword evidence="2" id="KW-0677">Repeat</keyword>
<dbReference type="InterPro" id="IPR012677">
    <property type="entry name" value="Nucleotide-bd_a/b_plait_sf"/>
</dbReference>